<organism evidence="5 6">
    <name type="scientific">Zymoseptoria tritici ST99CH_1A5</name>
    <dbReference type="NCBI Taxonomy" id="1276529"/>
    <lineage>
        <taxon>Eukaryota</taxon>
        <taxon>Fungi</taxon>
        <taxon>Dikarya</taxon>
        <taxon>Ascomycota</taxon>
        <taxon>Pezizomycotina</taxon>
        <taxon>Dothideomycetes</taxon>
        <taxon>Dothideomycetidae</taxon>
        <taxon>Mycosphaerellales</taxon>
        <taxon>Mycosphaerellaceae</taxon>
        <taxon>Zymoseptoria</taxon>
    </lineage>
</organism>
<evidence type="ECO:0000313" key="5">
    <source>
        <dbReference type="EMBL" id="SMY27619.1"/>
    </source>
</evidence>
<accession>A0A1Y6LVG2</accession>
<dbReference type="Proteomes" id="UP000215453">
    <property type="component" value="Chromosome 9"/>
</dbReference>
<dbReference type="GO" id="GO:0000379">
    <property type="term" value="P:tRNA-type intron splice site recognition and cleavage"/>
    <property type="evidence" value="ECO:0007669"/>
    <property type="project" value="TreeGrafter"/>
</dbReference>
<evidence type="ECO:0000256" key="3">
    <source>
        <dbReference type="SAM" id="MobiDB-lite"/>
    </source>
</evidence>
<reference evidence="5 6" key="1">
    <citation type="submission" date="2016-10" db="EMBL/GenBank/DDBJ databases">
        <authorList>
            <person name="Varghese N."/>
        </authorList>
    </citation>
    <scope>NUCLEOTIDE SEQUENCE [LARGE SCALE GENOMIC DNA]</scope>
</reference>
<dbReference type="InterPro" id="IPR024337">
    <property type="entry name" value="tRNA_splic_suSen54"/>
</dbReference>
<evidence type="ECO:0000256" key="1">
    <source>
        <dbReference type="ARBA" id="ARBA00005736"/>
    </source>
</evidence>
<dbReference type="EMBL" id="LT882684">
    <property type="protein sequence ID" value="SMY27619.1"/>
    <property type="molecule type" value="Genomic_DNA"/>
</dbReference>
<protein>
    <recommendedName>
        <fullName evidence="4">tRNA-splicing endonuclease subunit Sen54 N-terminal domain-containing protein</fullName>
    </recommendedName>
</protein>
<evidence type="ECO:0000313" key="6">
    <source>
        <dbReference type="Proteomes" id="UP000215453"/>
    </source>
</evidence>
<comment type="similarity">
    <text evidence="1">Belongs to the SEN54 family.</text>
</comment>
<feature type="region of interest" description="Disordered" evidence="3">
    <location>
        <begin position="1"/>
        <end position="50"/>
    </location>
</feature>
<dbReference type="AlphaFoldDB" id="A0A1Y6LVG2"/>
<sequence length="426" mass="46813">MADADEDTMPRGPSQGTDDIDLSDETQDFRFLTSISKSESSLPKRGEKDFEPHATALQSNTLAASRDAMHNALSYQRTHAPKGMTVGHYHPESGMGWTMNPKGPLFAKMGHVRSAKDDPLGGGVEERGQRMWLLPEEVLYLVERGTLDVRWPPAVEGEEGLPMSLQGAYAMFIGDGEGGLTLERYSVYSGLKRMGYTVIRAPTWNSPGPPNGADCYPPLRQATWQTGLLNSASLWKMLFAWRSTPSPPPSPTDPIIQPGHSFRSYDAIYHRLALIPFYNPSLQTQPNPSNPEAVETTPPFRITYHIYKPGSTTYKKSSPGTPDFRIAVVNARESHPPTLQQLDALMETCPWDPPKEGANMYAKLRHGYKNVILAVVDQGVASFVRVADAAFGTERVFERRAKQSGGKRGGKGVRGGRGGRGRDGGR</sequence>
<dbReference type="PANTHER" id="PTHR21027:SF1">
    <property type="entry name" value="TRNA-SPLICING ENDONUCLEASE SUBUNIT SEN54"/>
    <property type="match status" value="1"/>
</dbReference>
<dbReference type="InterPro" id="IPR024336">
    <property type="entry name" value="tRNA_splic_suSen54_N"/>
</dbReference>
<evidence type="ECO:0000259" key="4">
    <source>
        <dbReference type="Pfam" id="PF12928"/>
    </source>
</evidence>
<evidence type="ECO:0000256" key="2">
    <source>
        <dbReference type="ARBA" id="ARBA00022694"/>
    </source>
</evidence>
<keyword evidence="2" id="KW-0819">tRNA processing</keyword>
<feature type="domain" description="tRNA-splicing endonuclease subunit Sen54 N-terminal" evidence="4">
    <location>
        <begin position="70"/>
        <end position="151"/>
    </location>
</feature>
<dbReference type="Pfam" id="PF12928">
    <property type="entry name" value="tRNA_int_end_N2"/>
    <property type="match status" value="1"/>
</dbReference>
<dbReference type="PANTHER" id="PTHR21027">
    <property type="entry name" value="TRNA-SPLICING ENDONUCLEASE SUBUNIT SEN54"/>
    <property type="match status" value="1"/>
</dbReference>
<feature type="region of interest" description="Disordered" evidence="3">
    <location>
        <begin position="400"/>
        <end position="426"/>
    </location>
</feature>
<dbReference type="GO" id="GO:0000214">
    <property type="term" value="C:tRNA-intron endonuclease complex"/>
    <property type="evidence" value="ECO:0007669"/>
    <property type="project" value="TreeGrafter"/>
</dbReference>
<name>A0A1Y6LVG2_ZYMTR</name>
<gene>
    <name evidence="5" type="ORF">ZT1A5_G9064</name>
</gene>
<proteinExistence type="inferred from homology"/>